<organism evidence="4 5">
    <name type="scientific">Amphibalanus amphitrite</name>
    <name type="common">Striped barnacle</name>
    <name type="synonym">Balanus amphitrite</name>
    <dbReference type="NCBI Taxonomy" id="1232801"/>
    <lineage>
        <taxon>Eukaryota</taxon>
        <taxon>Metazoa</taxon>
        <taxon>Ecdysozoa</taxon>
        <taxon>Arthropoda</taxon>
        <taxon>Crustacea</taxon>
        <taxon>Multicrustacea</taxon>
        <taxon>Cirripedia</taxon>
        <taxon>Thoracica</taxon>
        <taxon>Thoracicalcarea</taxon>
        <taxon>Balanomorpha</taxon>
        <taxon>Balanoidea</taxon>
        <taxon>Balanidae</taxon>
        <taxon>Amphibalaninae</taxon>
        <taxon>Amphibalanus</taxon>
    </lineage>
</organism>
<protein>
    <submittedName>
        <fullName evidence="4">Uncharacterized protein</fullName>
    </submittedName>
</protein>
<feature type="chain" id="PRO_5025654989" evidence="3">
    <location>
        <begin position="23"/>
        <end position="639"/>
    </location>
</feature>
<dbReference type="OrthoDB" id="6366357at2759"/>
<feature type="compositionally biased region" description="Polar residues" evidence="2">
    <location>
        <begin position="559"/>
        <end position="571"/>
    </location>
</feature>
<evidence type="ECO:0000313" key="5">
    <source>
        <dbReference type="Proteomes" id="UP000440578"/>
    </source>
</evidence>
<dbReference type="Pfam" id="PF16061">
    <property type="entry name" value="DUF4803"/>
    <property type="match status" value="1"/>
</dbReference>
<feature type="compositionally biased region" description="Polar residues" evidence="2">
    <location>
        <begin position="534"/>
        <end position="544"/>
    </location>
</feature>
<keyword evidence="5" id="KW-1185">Reference proteome</keyword>
<keyword evidence="1" id="KW-0175">Coiled coil</keyword>
<comment type="caution">
    <text evidence="4">The sequence shown here is derived from an EMBL/GenBank/DDBJ whole genome shotgun (WGS) entry which is preliminary data.</text>
</comment>
<evidence type="ECO:0000256" key="2">
    <source>
        <dbReference type="SAM" id="MobiDB-lite"/>
    </source>
</evidence>
<name>A0A6A4VZ66_AMPAM</name>
<dbReference type="AlphaFoldDB" id="A0A6A4VZ66"/>
<gene>
    <name evidence="4" type="ORF">FJT64_003733</name>
</gene>
<dbReference type="PANTHER" id="PTHR47890:SF1">
    <property type="entry name" value="LD24308P"/>
    <property type="match status" value="1"/>
</dbReference>
<feature type="coiled-coil region" evidence="1">
    <location>
        <begin position="79"/>
        <end position="106"/>
    </location>
</feature>
<evidence type="ECO:0000256" key="3">
    <source>
        <dbReference type="SAM" id="SignalP"/>
    </source>
</evidence>
<dbReference type="Proteomes" id="UP000440578">
    <property type="component" value="Unassembled WGS sequence"/>
</dbReference>
<reference evidence="4 5" key="1">
    <citation type="submission" date="2019-07" db="EMBL/GenBank/DDBJ databases">
        <title>Draft genome assembly of a fouling barnacle, Amphibalanus amphitrite (Darwin, 1854): The first reference genome for Thecostraca.</title>
        <authorList>
            <person name="Kim W."/>
        </authorList>
    </citation>
    <scope>NUCLEOTIDE SEQUENCE [LARGE SCALE GENOMIC DNA]</scope>
    <source>
        <strain evidence="4">SNU_AA5</strain>
        <tissue evidence="4">Soma without cirri and trophi</tissue>
    </source>
</reference>
<proteinExistence type="predicted"/>
<feature type="region of interest" description="Disordered" evidence="2">
    <location>
        <begin position="529"/>
        <end position="571"/>
    </location>
</feature>
<dbReference type="PANTHER" id="PTHR47890">
    <property type="entry name" value="LD24308P"/>
    <property type="match status" value="1"/>
</dbReference>
<dbReference type="EMBL" id="VIIS01001400">
    <property type="protein sequence ID" value="KAF0298963.1"/>
    <property type="molecule type" value="Genomic_DNA"/>
</dbReference>
<evidence type="ECO:0000256" key="1">
    <source>
        <dbReference type="SAM" id="Coils"/>
    </source>
</evidence>
<keyword evidence="3" id="KW-0732">Signal</keyword>
<dbReference type="InterPro" id="IPR032062">
    <property type="entry name" value="DUF4803"/>
</dbReference>
<evidence type="ECO:0000313" key="4">
    <source>
        <dbReference type="EMBL" id="KAF0298963.1"/>
    </source>
</evidence>
<accession>A0A6A4VZ66</accession>
<feature type="compositionally biased region" description="Basic and acidic residues" evidence="2">
    <location>
        <begin position="545"/>
        <end position="557"/>
    </location>
</feature>
<sequence>MRVAVALLLLLAALGSSPGVSAQLEVMEVGSLIRTALGVAEFITTTWNDLFANKTGVTIPDLSGTLAAGSSDSELLGRFRQLSDTIQGLEDNMRSMQQSLRQIQGAAQAEVRWELTVETMENLLRPINSNYGRFLYYQQHNNTVERHTLEDFATHAVSHDPHSLQSTMSNLHHLAKGLGMRVGPHNRHTRYAFKQGLFRQLQTVLTGSKSMVCELQQSPQQMAYGLYGILALTLAKGYSMIQFSYMLLRLYEKGSFTVEARLTAETYEQMSFEVASEAQHVIKDLSNSYWRCDPAKHEEGKTYEQVTELLQGYMENEVDLNRDGTCNNNCAYYQHARREGCYMVGNVANATEEQQKRNFMICGHQRPCKGKVHSCRFFNADSTVCFADGNDGSHRRYNWIEFENGQKLGRVGRCSSSRKVDSWWRNLFWHCSYCFCLCDDAETSDRYFSLQPAVADVAQNMVVTGVSDVENRDYMKLSWERRRVDLDDLRAPDGHVVTGVTFRKLGEHLNMEIQVTPIAARTAKLSPTKGYWVSNDNTPSSLNSPRRDLRLGGDRDVPTLTQQPSWPDSDSDTFLQFEATSVYRDASQTTIPFLDSQPVTPRPAVWLTGLGLYHKGQPGYGGFLGAARGDAGPDVARGG</sequence>
<feature type="signal peptide" evidence="3">
    <location>
        <begin position="1"/>
        <end position="22"/>
    </location>
</feature>